<proteinExistence type="predicted"/>
<keyword evidence="1" id="KW-0175">Coiled coil</keyword>
<sequence length="742" mass="82413">MRCTTLLLAAPKKKLRGTVISWHPFERRGSIVCAEDQKTYAIPNARAFETILPTQIHSLVGAHVEFMAISSARETDSVITRNRVDEITAKSYMQPTPVDFLAVFRSDTRQEEKDTPSSLRGGMKATLPERQAVPTPLQSELFAGNIVVDLDSLSLLPDSDRNCNRNRNSDAVDMWEAEDGILMGGIPAPLGLKDLRNTVVLDSDTKELLRLRRRFGDEKKAREELERRRRELKVAEAQKRTVLATEQTGIVLAWSQLYRSGVVLCDVTALPDSPSSAPLAMEGPEGNVCIIRNVDAFDTALPTALDLVGRIVTFKKVTYTAHPSKVFAENITVSGEINFEGARASAVEAKVKESAEAHQAKRTKQFGTLFDDAADESDEPLPSGPLYGVVTRWSGGQGIIETGNRRLYYIRSAADFVQLIDQKSSSIRGAVVCFNVDPKDHRNAKEVSVLSLAVRDTTSAASTLGTRDVAFVTDRSVSCGSSGVECAAVVAEPPAAAVWIEGMIVTWSPLEAQAVIEGDDGNRYLIRDGEENIVDYKSRSLLLRKGRRVRFTSEGVTGRLASNVTLLDEEADEATIAEAELHERQSRLSDGHGEEAIASPLSTAYWISRMDKVGYDTAEVKRMQNKAITFEDDDDEDDKLLDSEDLFKKDHWFNDPRKNMRLPNSDVTAGNLALIGPASMMNIAMKAHDPKKLEKMKNKYYNRLTEPMKEYAWKQAKELAPKYEKRIKDAQEKGEEPRFSFY</sequence>
<gene>
    <name evidence="2" type="ORF">TbgDal_XI18500</name>
</gene>
<dbReference type="RefSeq" id="XP_011780994.1">
    <property type="nucleotide sequence ID" value="XM_011782692.1"/>
</dbReference>
<dbReference type="Proteomes" id="UP000002316">
    <property type="component" value="Chromosome 11"/>
</dbReference>
<dbReference type="AlphaFoldDB" id="D0AAM9"/>
<protein>
    <submittedName>
        <fullName evidence="2">Uncharacterized protein</fullName>
    </submittedName>
</protein>
<evidence type="ECO:0000256" key="1">
    <source>
        <dbReference type="SAM" id="Coils"/>
    </source>
</evidence>
<dbReference type="GeneID" id="23867074"/>
<name>D0AAM9_TRYB9</name>
<accession>D0AAM9</accession>
<dbReference type="OrthoDB" id="272445at2759"/>
<dbReference type="EMBL" id="FN554974">
    <property type="protein sequence ID" value="CBH18730.1"/>
    <property type="molecule type" value="Genomic_DNA"/>
</dbReference>
<organism evidence="2 3">
    <name type="scientific">Trypanosoma brucei gambiense (strain MHOM/CI/86/DAL972)</name>
    <dbReference type="NCBI Taxonomy" id="679716"/>
    <lineage>
        <taxon>Eukaryota</taxon>
        <taxon>Discoba</taxon>
        <taxon>Euglenozoa</taxon>
        <taxon>Kinetoplastea</taxon>
        <taxon>Metakinetoplastina</taxon>
        <taxon>Trypanosomatida</taxon>
        <taxon>Trypanosomatidae</taxon>
        <taxon>Trypanosoma</taxon>
    </lineage>
</organism>
<feature type="coiled-coil region" evidence="1">
    <location>
        <begin position="208"/>
        <end position="240"/>
    </location>
</feature>
<dbReference type="VEuPathDB" id="TriTrypDB:Tbg972.11.18500"/>
<dbReference type="KEGG" id="tbg:TbgDal_XI18500"/>
<evidence type="ECO:0000313" key="3">
    <source>
        <dbReference type="Proteomes" id="UP000002316"/>
    </source>
</evidence>
<reference evidence="3" key="1">
    <citation type="journal article" date="2010" name="PLoS Negl. Trop. Dis.">
        <title>The genome sequence of Trypanosoma brucei gambiense, causative agent of chronic human african trypanosomiasis.</title>
        <authorList>
            <person name="Jackson A.P."/>
            <person name="Sanders M."/>
            <person name="Berry A."/>
            <person name="McQuillan J."/>
            <person name="Aslett M.A."/>
            <person name="Quail M.A."/>
            <person name="Chukualim B."/>
            <person name="Capewell P."/>
            <person name="MacLeod A."/>
            <person name="Melville S.E."/>
            <person name="Gibson W."/>
            <person name="Barry J.D."/>
            <person name="Berriman M."/>
            <person name="Hertz-Fowler C."/>
        </authorList>
    </citation>
    <scope>NUCLEOTIDE SEQUENCE [LARGE SCALE GENOMIC DNA]</scope>
    <source>
        <strain evidence="3">MHOM/CI/86/DAL972</strain>
    </source>
</reference>
<evidence type="ECO:0000313" key="2">
    <source>
        <dbReference type="EMBL" id="CBH18730.1"/>
    </source>
</evidence>